<dbReference type="InterPro" id="IPR002372">
    <property type="entry name" value="PQQ_rpt_dom"/>
</dbReference>
<keyword evidence="11" id="KW-1185">Reference proteome</keyword>
<comment type="cofactor">
    <cofactor evidence="1">
        <name>pyrroloquinoline quinone</name>
        <dbReference type="ChEBI" id="CHEBI:58442"/>
    </cofactor>
</comment>
<reference evidence="10 11" key="1">
    <citation type="journal article" date="2023" name="Microbiol. Resour. Announc.">
        <title>Complete Genome Sequence of Imperialibacter roseus strain P4T.</title>
        <authorList>
            <person name="Tizabi D.R."/>
            <person name="Bachvaroff T."/>
            <person name="Hill R.T."/>
        </authorList>
    </citation>
    <scope>NUCLEOTIDE SEQUENCE [LARGE SCALE GENOMIC DNA]</scope>
    <source>
        <strain evidence="10 11">P4T</strain>
    </source>
</reference>
<dbReference type="PROSITE" id="PS51007">
    <property type="entry name" value="CYTC"/>
    <property type="match status" value="1"/>
</dbReference>
<dbReference type="Gene3D" id="2.140.10.10">
    <property type="entry name" value="Quinoprotein alcohol dehydrogenase-like superfamily"/>
    <property type="match status" value="1"/>
</dbReference>
<proteinExistence type="inferred from homology"/>
<feature type="domain" description="Cytochrome c" evidence="9">
    <location>
        <begin position="470"/>
        <end position="547"/>
    </location>
</feature>
<dbReference type="CDD" id="cd10280">
    <property type="entry name" value="PQQ_mGDH"/>
    <property type="match status" value="1"/>
</dbReference>
<dbReference type="InterPro" id="IPR011047">
    <property type="entry name" value="Quinoprotein_ADH-like_sf"/>
</dbReference>
<keyword evidence="7 8" id="KW-0408">Iron</keyword>
<comment type="similarity">
    <text evidence="2">Belongs to the bacterial PQQ dehydrogenase family.</text>
</comment>
<evidence type="ECO:0000256" key="8">
    <source>
        <dbReference type="PROSITE-ProRule" id="PRU00433"/>
    </source>
</evidence>
<protein>
    <submittedName>
        <fullName evidence="10">Pyrroloquinoline quinone-dependent dehydrogenase</fullName>
    </submittedName>
</protein>
<dbReference type="InterPro" id="IPR036909">
    <property type="entry name" value="Cyt_c-like_dom_sf"/>
</dbReference>
<evidence type="ECO:0000256" key="7">
    <source>
        <dbReference type="ARBA" id="ARBA00023004"/>
    </source>
</evidence>
<name>A0ABZ0IKC9_9BACT</name>
<dbReference type="RefSeq" id="WP_317487051.1">
    <property type="nucleotide sequence ID" value="NZ_CP136051.1"/>
</dbReference>
<dbReference type="Gene3D" id="2.130.10.10">
    <property type="entry name" value="YVTN repeat-like/Quinoprotein amine dehydrogenase"/>
    <property type="match status" value="1"/>
</dbReference>
<dbReference type="Gene3D" id="1.10.760.10">
    <property type="entry name" value="Cytochrome c-like domain"/>
    <property type="match status" value="1"/>
</dbReference>
<dbReference type="EMBL" id="CP136051">
    <property type="protein sequence ID" value="WOK04236.1"/>
    <property type="molecule type" value="Genomic_DNA"/>
</dbReference>
<evidence type="ECO:0000313" key="10">
    <source>
        <dbReference type="EMBL" id="WOK04236.1"/>
    </source>
</evidence>
<dbReference type="InterPro" id="IPR009056">
    <property type="entry name" value="Cyt_c-like_dom"/>
</dbReference>
<dbReference type="SMART" id="SM00564">
    <property type="entry name" value="PQQ"/>
    <property type="match status" value="5"/>
</dbReference>
<keyword evidence="6" id="KW-0560">Oxidoreductase</keyword>
<dbReference type="SUPFAM" id="SSF50998">
    <property type="entry name" value="Quinoprotein alcohol dehydrogenase-like"/>
    <property type="match status" value="1"/>
</dbReference>
<dbReference type="SUPFAM" id="SSF46626">
    <property type="entry name" value="Cytochrome c"/>
    <property type="match status" value="1"/>
</dbReference>
<evidence type="ECO:0000256" key="6">
    <source>
        <dbReference type="ARBA" id="ARBA00023002"/>
    </source>
</evidence>
<dbReference type="InterPro" id="IPR017511">
    <property type="entry name" value="PQQ_mDH"/>
</dbReference>
<evidence type="ECO:0000256" key="1">
    <source>
        <dbReference type="ARBA" id="ARBA00001931"/>
    </source>
</evidence>
<evidence type="ECO:0000256" key="2">
    <source>
        <dbReference type="ARBA" id="ARBA00008156"/>
    </source>
</evidence>
<dbReference type="PANTHER" id="PTHR32303:SF4">
    <property type="entry name" value="QUINOPROTEIN GLUCOSE DEHYDROGENASE"/>
    <property type="match status" value="1"/>
</dbReference>
<keyword evidence="4 8" id="KW-0479">Metal-binding</keyword>
<evidence type="ECO:0000259" key="9">
    <source>
        <dbReference type="PROSITE" id="PS51007"/>
    </source>
</evidence>
<keyword evidence="3 8" id="KW-0349">Heme</keyword>
<evidence type="ECO:0000256" key="5">
    <source>
        <dbReference type="ARBA" id="ARBA00022729"/>
    </source>
</evidence>
<accession>A0ABZ0IKC9</accession>
<keyword evidence="5" id="KW-0732">Signal</keyword>
<dbReference type="Proteomes" id="UP001302349">
    <property type="component" value="Chromosome"/>
</dbReference>
<organism evidence="10 11">
    <name type="scientific">Imperialibacter roseus</name>
    <dbReference type="NCBI Taxonomy" id="1324217"/>
    <lineage>
        <taxon>Bacteria</taxon>
        <taxon>Pseudomonadati</taxon>
        <taxon>Bacteroidota</taxon>
        <taxon>Cytophagia</taxon>
        <taxon>Cytophagales</taxon>
        <taxon>Flammeovirgaceae</taxon>
        <taxon>Imperialibacter</taxon>
    </lineage>
</organism>
<dbReference type="InterPro" id="IPR018391">
    <property type="entry name" value="PQQ_b-propeller_rpt"/>
</dbReference>
<gene>
    <name evidence="10" type="ORF">RT717_14240</name>
</gene>
<evidence type="ECO:0000256" key="3">
    <source>
        <dbReference type="ARBA" id="ARBA00022617"/>
    </source>
</evidence>
<sequence length="700" mass="76807">MSKSNTIPPVYQIATLLALVTYYGCSPTDVSWPEYNGGPERNHHSELTQFTKENINRLEKAWEYSSGGADTTKNQTQIQCNPIIIDGVLYGVSAGSQAFALDAATGKELWKTRFTDKTFSMTSRGVTYQSDETGKRIFFGYGHLLYCLDANTGKPISSFGDNGKIDLKQGLERPTADDYVVYNTPGVIFENLLITGARVQENSAALLGDVRAFDVHTGELTWTFKTIPENGEFGSDTWPPNARQNTGGANSWMGMAIDRENEIVYVPTGSAAFDFYGGDRAGDNLFANCLLALNARTGERLWHFQTMHHDIWDRDLPAPPNLIKLEKDGQQILAVAQITKQGYVFVFNRLTGEPVFPIEERSMLTAGMPGEQVSPTQPFPTLPEPFTRQSFTSADVRTDAPDREEILRQLGEAKTGQAYIPLTEQRTIFFPGTDGGGQWGGAAIDLDGIMYVPAKEVPVYSSLINAPQQQVLTSSSTLYQIHCSSCHGNDMSGDHSGAYPSLKDFNKRRTADEAYSIIERGRGMMPAFTQLSNEEKQAIADYVMGIGDVTLTASTDSRSSPYKHTGYNRWYAEDGYPVNTPPWGTLTAIDLASGKRKWQVPLGEFPTLSEQGLPPTGTDNYGGPLVTGDLIFIAATPDQKFRAFDKLTGELVWETNLPAAGYASPSTYSVNGKQYLVIACGGGKLRSRSGDRYVAFALPD</sequence>
<dbReference type="Pfam" id="PF01011">
    <property type="entry name" value="PQQ"/>
    <property type="match status" value="2"/>
</dbReference>
<dbReference type="InterPro" id="IPR015943">
    <property type="entry name" value="WD40/YVTN_repeat-like_dom_sf"/>
</dbReference>
<dbReference type="PANTHER" id="PTHR32303">
    <property type="entry name" value="QUINOPROTEIN ALCOHOL DEHYDROGENASE (CYTOCHROME C)"/>
    <property type="match status" value="1"/>
</dbReference>
<evidence type="ECO:0000313" key="11">
    <source>
        <dbReference type="Proteomes" id="UP001302349"/>
    </source>
</evidence>
<evidence type="ECO:0000256" key="4">
    <source>
        <dbReference type="ARBA" id="ARBA00022723"/>
    </source>
</evidence>